<comment type="caution">
    <text evidence="2">The sequence shown here is derived from an EMBL/GenBank/DDBJ whole genome shotgun (WGS) entry which is preliminary data.</text>
</comment>
<dbReference type="InterPro" id="IPR001387">
    <property type="entry name" value="Cro/C1-type_HTH"/>
</dbReference>
<evidence type="ECO:0000259" key="1">
    <source>
        <dbReference type="PROSITE" id="PS50943"/>
    </source>
</evidence>
<proteinExistence type="predicted"/>
<feature type="domain" description="HTH cro/C1-type" evidence="1">
    <location>
        <begin position="10"/>
        <end position="38"/>
    </location>
</feature>
<dbReference type="PROSITE" id="PS50943">
    <property type="entry name" value="HTH_CROC1"/>
    <property type="match status" value="1"/>
</dbReference>
<protein>
    <submittedName>
        <fullName evidence="2">Transposase</fullName>
    </submittedName>
</protein>
<dbReference type="Proteomes" id="UP000044625">
    <property type="component" value="Unassembled WGS sequence"/>
</dbReference>
<dbReference type="CDD" id="cd00093">
    <property type="entry name" value="HTH_XRE"/>
    <property type="match status" value="1"/>
</dbReference>
<keyword evidence="3" id="KW-1185">Reference proteome</keyword>
<organism evidence="2 3">
    <name type="scientific">Yersinia pekkanenii</name>
    <dbReference type="NCBI Taxonomy" id="1288385"/>
    <lineage>
        <taxon>Bacteria</taxon>
        <taxon>Pseudomonadati</taxon>
        <taxon>Pseudomonadota</taxon>
        <taxon>Gammaproteobacteria</taxon>
        <taxon>Enterobacterales</taxon>
        <taxon>Yersiniaceae</taxon>
        <taxon>Yersinia</taxon>
    </lineage>
</organism>
<sequence length="61" mass="6955">MLCMETILNVRRLSLKQGLSQRAIAKQLQISRSTVRKYRAIETKAPFPVEMQQSDPLARPG</sequence>
<name>A0ABP1ZWL6_9GAMM</name>
<evidence type="ECO:0000313" key="2">
    <source>
        <dbReference type="EMBL" id="CRY69503.1"/>
    </source>
</evidence>
<reference evidence="2 3" key="1">
    <citation type="submission" date="2015-03" db="EMBL/GenBank/DDBJ databases">
        <authorList>
            <consortium name="Pathogen Informatics"/>
            <person name="Murphy D."/>
        </authorList>
    </citation>
    <scope>NUCLEOTIDE SEQUENCE [LARGE SCALE GENOMIC DNA]</scope>
    <source>
        <strain evidence="3">type strain: CIP110230</strain>
    </source>
</reference>
<dbReference type="Pfam" id="PF13384">
    <property type="entry name" value="HTH_23"/>
    <property type="match status" value="1"/>
</dbReference>
<evidence type="ECO:0000313" key="3">
    <source>
        <dbReference type="Proteomes" id="UP000044625"/>
    </source>
</evidence>
<dbReference type="Gene3D" id="1.10.10.60">
    <property type="entry name" value="Homeodomain-like"/>
    <property type="match status" value="1"/>
</dbReference>
<accession>A0ABP1ZWL6</accession>
<gene>
    <name evidence="2" type="ORF">ERS137968_04655</name>
</gene>
<dbReference type="EMBL" id="CWJL01000057">
    <property type="protein sequence ID" value="CRY69503.1"/>
    <property type="molecule type" value="Genomic_DNA"/>
</dbReference>